<gene>
    <name evidence="3" type="ORF">N8I77_004849</name>
</gene>
<dbReference type="Gene3D" id="3.10.450.50">
    <property type="match status" value="1"/>
</dbReference>
<protein>
    <recommendedName>
        <fullName evidence="5">SnoaL-like domain-containing protein</fullName>
    </recommendedName>
</protein>
<comment type="caution">
    <text evidence="3">The sequence shown here is derived from an EMBL/GenBank/DDBJ whole genome shotgun (WGS) entry which is preliminary data.</text>
</comment>
<dbReference type="EMBL" id="JAUJFL010000002">
    <property type="protein sequence ID" value="KAK2611515.1"/>
    <property type="molecule type" value="Genomic_DNA"/>
</dbReference>
<evidence type="ECO:0000313" key="3">
    <source>
        <dbReference type="EMBL" id="KAK2611515.1"/>
    </source>
</evidence>
<sequence length="191" mass="20798">MRTTFLLSFLSALALPALARPEPPTRVLAARQSVVTPPPCKAISPPPTAAETEERFNKFANEFLVTKNLTAAFEFISSTYINHNPFADDGPNAALDFLGPVWPSTQITVLRTRYIDPQGFLNYEASGIGTVVDRFRWEAGCIVEHWDQGEVFPADNSSTTSTSSMSANGTTTPLTPVTSGASKRYSILGRR</sequence>
<reference evidence="3" key="1">
    <citation type="submission" date="2023-06" db="EMBL/GenBank/DDBJ databases">
        <authorList>
            <person name="Noh H."/>
        </authorList>
    </citation>
    <scope>NUCLEOTIDE SEQUENCE</scope>
    <source>
        <strain evidence="3">DUCC20226</strain>
    </source>
</reference>
<accession>A0AAD9W7F9</accession>
<organism evidence="3 4">
    <name type="scientific">Phomopsis amygdali</name>
    <name type="common">Fusicoccum amygdali</name>
    <dbReference type="NCBI Taxonomy" id="1214568"/>
    <lineage>
        <taxon>Eukaryota</taxon>
        <taxon>Fungi</taxon>
        <taxon>Dikarya</taxon>
        <taxon>Ascomycota</taxon>
        <taxon>Pezizomycotina</taxon>
        <taxon>Sordariomycetes</taxon>
        <taxon>Sordariomycetidae</taxon>
        <taxon>Diaporthales</taxon>
        <taxon>Diaporthaceae</taxon>
        <taxon>Diaporthe</taxon>
    </lineage>
</organism>
<feature type="region of interest" description="Disordered" evidence="1">
    <location>
        <begin position="153"/>
        <end position="180"/>
    </location>
</feature>
<keyword evidence="4" id="KW-1185">Reference proteome</keyword>
<dbReference type="Proteomes" id="UP001265746">
    <property type="component" value="Unassembled WGS sequence"/>
</dbReference>
<dbReference type="SUPFAM" id="SSF54427">
    <property type="entry name" value="NTF2-like"/>
    <property type="match status" value="1"/>
</dbReference>
<feature type="chain" id="PRO_5042259229" description="SnoaL-like domain-containing protein" evidence="2">
    <location>
        <begin position="20"/>
        <end position="191"/>
    </location>
</feature>
<proteinExistence type="predicted"/>
<feature type="signal peptide" evidence="2">
    <location>
        <begin position="1"/>
        <end position="19"/>
    </location>
</feature>
<dbReference type="InterPro" id="IPR032710">
    <property type="entry name" value="NTF2-like_dom_sf"/>
</dbReference>
<keyword evidence="2" id="KW-0732">Signal</keyword>
<feature type="compositionally biased region" description="Low complexity" evidence="1">
    <location>
        <begin position="157"/>
        <end position="172"/>
    </location>
</feature>
<evidence type="ECO:0008006" key="5">
    <source>
        <dbReference type="Google" id="ProtNLM"/>
    </source>
</evidence>
<dbReference type="AlphaFoldDB" id="A0AAD9W7F9"/>
<evidence type="ECO:0000256" key="2">
    <source>
        <dbReference type="SAM" id="SignalP"/>
    </source>
</evidence>
<evidence type="ECO:0000256" key="1">
    <source>
        <dbReference type="SAM" id="MobiDB-lite"/>
    </source>
</evidence>
<evidence type="ECO:0000313" key="4">
    <source>
        <dbReference type="Proteomes" id="UP001265746"/>
    </source>
</evidence>
<name>A0AAD9W7F9_PHOAM</name>